<reference evidence="2" key="1">
    <citation type="submission" date="2018-05" db="EMBL/GenBank/DDBJ databases">
        <authorList>
            <person name="Lanie J.A."/>
            <person name="Ng W.-L."/>
            <person name="Kazmierczak K.M."/>
            <person name="Andrzejewski T.M."/>
            <person name="Davidsen T.M."/>
            <person name="Wayne K.J."/>
            <person name="Tettelin H."/>
            <person name="Glass J.I."/>
            <person name="Rusch D."/>
            <person name="Podicherti R."/>
            <person name="Tsui H.-C.T."/>
            <person name="Winkler M.E."/>
        </authorList>
    </citation>
    <scope>NUCLEOTIDE SEQUENCE</scope>
</reference>
<gene>
    <name evidence="2" type="ORF">METZ01_LOCUS473611</name>
</gene>
<protein>
    <submittedName>
        <fullName evidence="2">Uncharacterized protein</fullName>
    </submittedName>
</protein>
<dbReference type="EMBL" id="UINC01201421">
    <property type="protein sequence ID" value="SVE20757.1"/>
    <property type="molecule type" value="Genomic_DNA"/>
</dbReference>
<feature type="non-terminal residue" evidence="2">
    <location>
        <position position="67"/>
    </location>
</feature>
<evidence type="ECO:0000313" key="2">
    <source>
        <dbReference type="EMBL" id="SVE20757.1"/>
    </source>
</evidence>
<keyword evidence="1" id="KW-0812">Transmembrane</keyword>
<name>A0A383BKU5_9ZZZZ</name>
<keyword evidence="1" id="KW-1133">Transmembrane helix</keyword>
<evidence type="ECO:0000256" key="1">
    <source>
        <dbReference type="SAM" id="Phobius"/>
    </source>
</evidence>
<feature type="transmembrane region" description="Helical" evidence="1">
    <location>
        <begin position="16"/>
        <end position="37"/>
    </location>
</feature>
<accession>A0A383BKU5</accession>
<dbReference type="AlphaFoldDB" id="A0A383BKU5"/>
<organism evidence="2">
    <name type="scientific">marine metagenome</name>
    <dbReference type="NCBI Taxonomy" id="408172"/>
    <lineage>
        <taxon>unclassified sequences</taxon>
        <taxon>metagenomes</taxon>
        <taxon>ecological metagenomes</taxon>
    </lineage>
</organism>
<sequence length="67" mass="7554">MAEYVELLINILQNQAVQAVLCIIGSILAAKLADWIISRILSRLVDQTSSTIDNKIIQVLHRPIYYS</sequence>
<keyword evidence="1" id="KW-0472">Membrane</keyword>
<proteinExistence type="predicted"/>